<dbReference type="Ensembl" id="ENSPCOT00000041055.1">
    <property type="protein sequence ID" value="ENSPCOP00000030108.1"/>
    <property type="gene ID" value="ENSPCOG00000027765.1"/>
</dbReference>
<protein>
    <submittedName>
        <fullName evidence="17">Lymphocyte antigen 75</fullName>
    </submittedName>
</protein>
<evidence type="ECO:0000256" key="13">
    <source>
        <dbReference type="SAM" id="Phobius"/>
    </source>
</evidence>
<keyword evidence="7 13" id="KW-1133">Transmembrane helix</keyword>
<dbReference type="InterPro" id="IPR001304">
    <property type="entry name" value="C-type_lectin-like"/>
</dbReference>
<evidence type="ECO:0000256" key="6">
    <source>
        <dbReference type="ARBA" id="ARBA00022737"/>
    </source>
</evidence>
<dbReference type="FunFam" id="3.10.100.10:FF:000052">
    <property type="entry name" value="Lymphocyte antigen 75"/>
    <property type="match status" value="1"/>
</dbReference>
<evidence type="ECO:0000259" key="15">
    <source>
        <dbReference type="PROSITE" id="PS50041"/>
    </source>
</evidence>
<name>A0A2K6GV39_PROCO</name>
<evidence type="ECO:0000256" key="2">
    <source>
        <dbReference type="ARBA" id="ARBA00022583"/>
    </source>
</evidence>
<dbReference type="SMART" id="SM00458">
    <property type="entry name" value="RICIN"/>
    <property type="match status" value="1"/>
</dbReference>
<dbReference type="PANTHER" id="PTHR22803">
    <property type="entry name" value="MANNOSE, PHOSPHOLIPASE, LECTIN RECEPTOR RELATED"/>
    <property type="match status" value="1"/>
</dbReference>
<dbReference type="FunFam" id="3.10.100.10:FF:000066">
    <property type="entry name" value="Lymphocyte antigen 75"/>
    <property type="match status" value="1"/>
</dbReference>
<evidence type="ECO:0000313" key="18">
    <source>
        <dbReference type="Proteomes" id="UP000233160"/>
    </source>
</evidence>
<dbReference type="PROSITE" id="PS51092">
    <property type="entry name" value="FN2_2"/>
    <property type="match status" value="1"/>
</dbReference>
<keyword evidence="5" id="KW-0430">Lectin</keyword>
<keyword evidence="3 13" id="KW-0812">Transmembrane</keyword>
<dbReference type="SUPFAM" id="SSF50370">
    <property type="entry name" value="Ricin B-like lectins"/>
    <property type="match status" value="1"/>
</dbReference>
<feature type="domain" description="C-type lectin" evidence="15">
    <location>
        <begin position="450"/>
        <end position="529"/>
    </location>
</feature>
<feature type="domain" description="C-type lectin" evidence="15">
    <location>
        <begin position="225"/>
        <end position="349"/>
    </location>
</feature>
<comment type="subcellular location">
    <subcellularLocation>
        <location evidence="1">Membrane</location>
        <topology evidence="1">Single-pass membrane protein</topology>
    </subcellularLocation>
</comment>
<keyword evidence="2" id="KW-0254">Endocytosis</keyword>
<dbReference type="PROSITE" id="PS50041">
    <property type="entry name" value="C_TYPE_LECTIN_2"/>
    <property type="match status" value="7"/>
</dbReference>
<dbReference type="SMART" id="SM00034">
    <property type="entry name" value="CLECT"/>
    <property type="match status" value="9"/>
</dbReference>
<dbReference type="InterPro" id="IPR013806">
    <property type="entry name" value="Kringle-like"/>
</dbReference>
<keyword evidence="11" id="KW-0325">Glycoprotein</keyword>
<dbReference type="InterPro" id="IPR016186">
    <property type="entry name" value="C-type_lectin-like/link_sf"/>
</dbReference>
<dbReference type="FunFam" id="2.10.10.10:FF:000004">
    <property type="entry name" value="lymphocyte antigen 75 precursor"/>
    <property type="match status" value="1"/>
</dbReference>
<dbReference type="PROSITE" id="PS50231">
    <property type="entry name" value="RICIN_B_LECTIN"/>
    <property type="match status" value="1"/>
</dbReference>
<dbReference type="SMART" id="SM00059">
    <property type="entry name" value="FN2"/>
    <property type="match status" value="1"/>
</dbReference>
<dbReference type="GO" id="GO:0006897">
    <property type="term" value="P:endocytosis"/>
    <property type="evidence" value="ECO:0007669"/>
    <property type="project" value="UniProtKB-KW"/>
</dbReference>
<feature type="domain" description="Fibronectin type-II" evidence="16">
    <location>
        <begin position="164"/>
        <end position="211"/>
    </location>
</feature>
<proteinExistence type="predicted"/>
<gene>
    <name evidence="17" type="primary">LY75</name>
</gene>
<dbReference type="FunFam" id="3.10.100.10:FF:000047">
    <property type="entry name" value="lymphocyte antigen 75"/>
    <property type="match status" value="1"/>
</dbReference>
<dbReference type="SUPFAM" id="SSF57440">
    <property type="entry name" value="Kringle-like"/>
    <property type="match status" value="1"/>
</dbReference>
<evidence type="ECO:0000256" key="1">
    <source>
        <dbReference type="ARBA" id="ARBA00004167"/>
    </source>
</evidence>
<keyword evidence="4 14" id="KW-0732">Signal</keyword>
<feature type="domain" description="C-type lectin" evidence="15">
    <location>
        <begin position="1420"/>
        <end position="1528"/>
    </location>
</feature>
<reference evidence="17" key="2">
    <citation type="submission" date="2025-09" db="UniProtKB">
        <authorList>
            <consortium name="Ensembl"/>
        </authorList>
    </citation>
    <scope>IDENTIFICATION</scope>
</reference>
<dbReference type="CDD" id="cd00062">
    <property type="entry name" value="FN2"/>
    <property type="match status" value="1"/>
</dbReference>
<dbReference type="FunFam" id="3.10.100.10:FF:000049">
    <property type="entry name" value="Lymphocyte antigen 75 variant"/>
    <property type="match status" value="1"/>
</dbReference>
<keyword evidence="9" id="KW-1015">Disulfide bond</keyword>
<dbReference type="GO" id="GO:0030246">
    <property type="term" value="F:carbohydrate binding"/>
    <property type="evidence" value="ECO:0007669"/>
    <property type="project" value="UniProtKB-KW"/>
</dbReference>
<dbReference type="FunFam" id="3.10.100.10:FF:000051">
    <property type="entry name" value="Lymphocyte antigen 75 variant"/>
    <property type="match status" value="1"/>
</dbReference>
<dbReference type="Gene3D" id="2.10.10.10">
    <property type="entry name" value="Fibronectin, type II, collagen-binding"/>
    <property type="match status" value="1"/>
</dbReference>
<evidence type="ECO:0000256" key="14">
    <source>
        <dbReference type="SAM" id="SignalP"/>
    </source>
</evidence>
<keyword evidence="8 13" id="KW-0472">Membrane</keyword>
<dbReference type="Gene3D" id="3.10.100.10">
    <property type="entry name" value="Mannose-Binding Protein A, subunit A"/>
    <property type="match status" value="10"/>
</dbReference>
<evidence type="ECO:0000256" key="7">
    <source>
        <dbReference type="ARBA" id="ARBA00022989"/>
    </source>
</evidence>
<sequence>MRTRWATPCRAAGLLLLLLRCFGLAEPSGRSGNDAFTIVNGNTGKCLKPLSGWIVATDCDETEDMLWKWVSQHRLFHLQSQKCLGLDITKPMDVLRLFSCDSNVMLWWKCDRHSVCGAAQYRLALKGGHAIATTNASDVWKKGGSEESLCDQPYHEIYTRDGNSYGRPCEFPFLVDGTWHHECILDDNHNGPWCATTLNYEYDQKWGICLKPENGCKDNWEKNEQIGSCYQFNTQAALSWKEAYVSCQNQGADLLSINNTAELTYLKEQIAEIVMVLSSSFSYPGVLLCVYLFCFSCEAQLPYVCRKPLNDTVESTDVWTYSDTRCDAGWLPNNGFCYLLVNNSDSWDEAHMKCKAFSSDLLSIHSLADVEVVVTKLHNGGKFLKIHYMRGLRHLKYPYFQTFSGNENFCEFNSKYMTNNFFCEQILLSDKMCPPDEVCQIPVFCSFTLEFEQEYLNDMMKKYAKSLTKYFWTGLRDVDSRGEYSWSTVGGIKQAVTFSNWKFLEPASPGGCVAMSTGKSLGKWEVKDCRSFRALSICKKISGPLKPEEAAPKPNDPCPEGWHSFPSGLSCYKVFHVERIVRKRNWEEAERFCHALGAHLSSFSHPLLSFQVSTIIMAVEFQQDYDIRDCAAVKVIRRPWHRGWHFYDDREIIYFRPFACDTKLEWVCQIPKGRTPKTPDWYNPERAGIHGPPVVIEGSEYWFVADPHLNYQEAVLYCASNHSFLATITSFAGLKAIRNKIANLSVDEQKWWVRAHGPPIDHHFIYSRHLWRHFHLTFGEECLYTSAKTWLMDLGKPADCSTKLPFICEKYNVSSLEKYSPDSAAKVQCSGNWIPFQNKCFLKIKSMSLTFSQASEICHSYGGTLPSVLSQSEQDFITSLLPGMEATLWIGLRWTAYERISKWTDDRELTYSNFHPLLVGRRLRIPTNMFEEESHYHCALILNLQKSPFTGTWNFTACSERHSVSLCQKYSEIKSRETLQNTSETIKYLNNLYKIIPKTLTWHAAQKECLKNNMQLVSITDPYHQAFLTVQAVLHNSSLWIGLSSQDDELNFGWSDGKRLHFSRWAEDNEQLEDCVMLDTDGFWKTADCNDNQPGAICYYPGNETEKEVKPVYSVKCPSTILNTPWIPFQNCCYNFMVTKNTHMATTQDEVHSKCQKLNPKSHILSIRNENENNFVLEQLLYFNHMASWVMLGITYENNSFVWFDKTMLSYTHWREGRPTIKNGKFWVGLSTDGFWDIQTFNVNEETFYFHQHIILACKIEMVDYKEEYNATLPQFIPYEDDVYNVIQKKVTWYEALNTCSQSGGYLASVHNQNGQLFLEDIVKRDGFPLWVGLSSHDGSESSFEWSDGSTFDYIPWKGQKSPGNCVILDPKGIWKHEKCSSAKDGAICYKPSKSKELSPYKYSSRCPAAKGNGSRWIQYGDHCYMSDQALYSFSEAKELCPKLDHSANIISIKDEAENKFVSRLMRENNNITMRVWLGLSQHSVYQSWSWLDGSEVKFVNWENKSKSGNGKCSILLASDETWKKVECAHGFGRVVCKVPLGPDYRGIAIAIAVLSVLALISVLTWFFFQKNRFNWARFSSVRYEPGVNEDEIMLPSFHD</sequence>
<feature type="domain" description="C-type lectin" evidence="15">
    <location>
        <begin position="836"/>
        <end position="961"/>
    </location>
</feature>
<dbReference type="FunFam" id="3.10.100.10:FF:000067">
    <property type="entry name" value="lymphocyte antigen 75 isoform X1"/>
    <property type="match status" value="1"/>
</dbReference>
<organism evidence="17 18">
    <name type="scientific">Propithecus coquereli</name>
    <name type="common">Coquerel's sifaka</name>
    <name type="synonym">Propithecus verreauxi coquereli</name>
    <dbReference type="NCBI Taxonomy" id="379532"/>
    <lineage>
        <taxon>Eukaryota</taxon>
        <taxon>Metazoa</taxon>
        <taxon>Chordata</taxon>
        <taxon>Craniata</taxon>
        <taxon>Vertebrata</taxon>
        <taxon>Euteleostomi</taxon>
        <taxon>Mammalia</taxon>
        <taxon>Eutheria</taxon>
        <taxon>Euarchontoglires</taxon>
        <taxon>Primates</taxon>
        <taxon>Strepsirrhini</taxon>
        <taxon>Lemuriformes</taxon>
        <taxon>Indriidae</taxon>
        <taxon>Propithecus</taxon>
    </lineage>
</organism>
<dbReference type="Pfam" id="PF00059">
    <property type="entry name" value="Lectin_C"/>
    <property type="match status" value="6"/>
</dbReference>
<dbReference type="InterPro" id="IPR050111">
    <property type="entry name" value="C-type_lectin/snaclec_domain"/>
</dbReference>
<accession>A0A2K6GV39</accession>
<dbReference type="PROSITE" id="PS00023">
    <property type="entry name" value="FN2_1"/>
    <property type="match status" value="1"/>
</dbReference>
<feature type="chain" id="PRO_5014409516" evidence="14">
    <location>
        <begin position="26"/>
        <end position="1600"/>
    </location>
</feature>
<reference evidence="17" key="1">
    <citation type="submission" date="2025-08" db="UniProtKB">
        <authorList>
            <consortium name="Ensembl"/>
        </authorList>
    </citation>
    <scope>IDENTIFICATION</scope>
</reference>
<dbReference type="InterPro" id="IPR000772">
    <property type="entry name" value="Ricin_B_lectin"/>
</dbReference>
<feature type="domain" description="C-type lectin" evidence="15">
    <location>
        <begin position="1129"/>
        <end position="1237"/>
    </location>
</feature>
<keyword evidence="18" id="KW-1185">Reference proteome</keyword>
<dbReference type="InterPro" id="IPR000562">
    <property type="entry name" value="FN_type2_dom"/>
</dbReference>
<feature type="domain" description="C-type lectin" evidence="15">
    <location>
        <begin position="988"/>
        <end position="1090"/>
    </location>
</feature>
<dbReference type="InterPro" id="IPR036943">
    <property type="entry name" value="FN_type2_sf"/>
</dbReference>
<dbReference type="OMA" id="YHEIYTK"/>
<evidence type="ECO:0000256" key="4">
    <source>
        <dbReference type="ARBA" id="ARBA00022729"/>
    </source>
</evidence>
<evidence type="ECO:0000256" key="8">
    <source>
        <dbReference type="ARBA" id="ARBA00023136"/>
    </source>
</evidence>
<evidence type="ECO:0000256" key="3">
    <source>
        <dbReference type="ARBA" id="ARBA00022692"/>
    </source>
</evidence>
<dbReference type="SUPFAM" id="SSF56436">
    <property type="entry name" value="C-type lectin-like"/>
    <property type="match status" value="9"/>
</dbReference>
<dbReference type="FunFam" id="3.10.100.10:FF:000060">
    <property type="entry name" value="Lymphocyte antigen 75"/>
    <property type="match status" value="1"/>
</dbReference>
<evidence type="ECO:0000313" key="17">
    <source>
        <dbReference type="Ensembl" id="ENSPCOP00000030108.1"/>
    </source>
</evidence>
<evidence type="ECO:0000256" key="12">
    <source>
        <dbReference type="PROSITE-ProRule" id="PRU00479"/>
    </source>
</evidence>
<dbReference type="Pfam" id="PF00040">
    <property type="entry name" value="fn2"/>
    <property type="match status" value="1"/>
</dbReference>
<comment type="caution">
    <text evidence="12">Lacks conserved residue(s) required for the propagation of feature annotation.</text>
</comment>
<evidence type="ECO:0000256" key="10">
    <source>
        <dbReference type="ARBA" id="ARBA00023170"/>
    </source>
</evidence>
<dbReference type="STRING" id="379532.ENSPCOP00000030108"/>
<feature type="domain" description="C-type lectin" evidence="15">
    <location>
        <begin position="1279"/>
        <end position="1381"/>
    </location>
</feature>
<dbReference type="Proteomes" id="UP000233160">
    <property type="component" value="Unassembled WGS sequence"/>
</dbReference>
<dbReference type="InterPro" id="IPR016187">
    <property type="entry name" value="CTDL_fold"/>
</dbReference>
<dbReference type="GO" id="GO:0009897">
    <property type="term" value="C:external side of plasma membrane"/>
    <property type="evidence" value="ECO:0007669"/>
    <property type="project" value="Ensembl"/>
</dbReference>
<feature type="transmembrane region" description="Helical" evidence="13">
    <location>
        <begin position="1547"/>
        <end position="1569"/>
    </location>
</feature>
<keyword evidence="6" id="KW-0677">Repeat</keyword>
<dbReference type="InterPro" id="IPR035992">
    <property type="entry name" value="Ricin_B-like_lectins"/>
</dbReference>
<dbReference type="Gene3D" id="2.80.10.50">
    <property type="match status" value="1"/>
</dbReference>
<evidence type="ECO:0000259" key="16">
    <source>
        <dbReference type="PROSITE" id="PS51092"/>
    </source>
</evidence>
<evidence type="ECO:0000256" key="9">
    <source>
        <dbReference type="ARBA" id="ARBA00023157"/>
    </source>
</evidence>
<dbReference type="CDD" id="cd00037">
    <property type="entry name" value="CLECT"/>
    <property type="match status" value="7"/>
</dbReference>
<dbReference type="Pfam" id="PF24562">
    <property type="entry name" value="CysR_MRC2_N"/>
    <property type="match status" value="1"/>
</dbReference>
<dbReference type="GeneTree" id="ENSGT01050000244842"/>
<dbReference type="FunFam" id="2.80.10.50:FF:000040">
    <property type="entry name" value="lymphocyte antigen 75 isoform X1"/>
    <property type="match status" value="1"/>
</dbReference>
<evidence type="ECO:0000256" key="5">
    <source>
        <dbReference type="ARBA" id="ARBA00022734"/>
    </source>
</evidence>
<evidence type="ECO:0000256" key="11">
    <source>
        <dbReference type="ARBA" id="ARBA00023180"/>
    </source>
</evidence>
<keyword evidence="10" id="KW-0675">Receptor</keyword>
<feature type="signal peptide" evidence="14">
    <location>
        <begin position="1"/>
        <end position="25"/>
    </location>
</feature>